<accession>A0A8X6Q7T6</accession>
<proteinExistence type="predicted"/>
<dbReference type="Proteomes" id="UP000887013">
    <property type="component" value="Unassembled WGS sequence"/>
</dbReference>
<evidence type="ECO:0000313" key="2">
    <source>
        <dbReference type="Proteomes" id="UP000887013"/>
    </source>
</evidence>
<dbReference type="AlphaFoldDB" id="A0A8X6Q7T6"/>
<organism evidence="1 2">
    <name type="scientific">Nephila pilipes</name>
    <name type="common">Giant wood spider</name>
    <name type="synonym">Nephila maculata</name>
    <dbReference type="NCBI Taxonomy" id="299642"/>
    <lineage>
        <taxon>Eukaryota</taxon>
        <taxon>Metazoa</taxon>
        <taxon>Ecdysozoa</taxon>
        <taxon>Arthropoda</taxon>
        <taxon>Chelicerata</taxon>
        <taxon>Arachnida</taxon>
        <taxon>Araneae</taxon>
        <taxon>Araneomorphae</taxon>
        <taxon>Entelegynae</taxon>
        <taxon>Araneoidea</taxon>
        <taxon>Nephilidae</taxon>
        <taxon>Nephila</taxon>
    </lineage>
</organism>
<sequence>MRFARKTDYSPNSLIHLKATMESHQSVTLMLIAPISLITESPSLASMQQVINSYLGMLKGLKGATLFLTRMNITLLSLPTSDLTKTHAAYAPYMYLQIHVIKMFH</sequence>
<dbReference type="OrthoDB" id="6469395at2759"/>
<keyword evidence="2" id="KW-1185">Reference proteome</keyword>
<gene>
    <name evidence="1" type="ORF">NPIL_52871</name>
</gene>
<name>A0A8X6Q7T6_NEPPI</name>
<reference evidence="1" key="1">
    <citation type="submission" date="2020-08" db="EMBL/GenBank/DDBJ databases">
        <title>Multicomponent nature underlies the extraordinary mechanical properties of spider dragline silk.</title>
        <authorList>
            <person name="Kono N."/>
            <person name="Nakamura H."/>
            <person name="Mori M."/>
            <person name="Yoshida Y."/>
            <person name="Ohtoshi R."/>
            <person name="Malay A.D."/>
            <person name="Moran D.A.P."/>
            <person name="Tomita M."/>
            <person name="Numata K."/>
            <person name="Arakawa K."/>
        </authorList>
    </citation>
    <scope>NUCLEOTIDE SEQUENCE</scope>
</reference>
<protein>
    <submittedName>
        <fullName evidence="1">Uncharacterized protein</fullName>
    </submittedName>
</protein>
<comment type="caution">
    <text evidence="1">The sequence shown here is derived from an EMBL/GenBank/DDBJ whole genome shotgun (WGS) entry which is preliminary data.</text>
</comment>
<dbReference type="EMBL" id="BMAW01076158">
    <property type="protein sequence ID" value="GFU00189.1"/>
    <property type="molecule type" value="Genomic_DNA"/>
</dbReference>
<evidence type="ECO:0000313" key="1">
    <source>
        <dbReference type="EMBL" id="GFU00189.1"/>
    </source>
</evidence>